<dbReference type="PROSITE" id="PS51462">
    <property type="entry name" value="NUDIX"/>
    <property type="match status" value="1"/>
</dbReference>
<dbReference type="OrthoDB" id="9804563at2"/>
<proteinExistence type="predicted"/>
<protein>
    <submittedName>
        <fullName evidence="5">8-oxo-dGTP diphosphatase</fullName>
    </submittedName>
</protein>
<evidence type="ECO:0000313" key="6">
    <source>
        <dbReference type="Proteomes" id="UP000266177"/>
    </source>
</evidence>
<dbReference type="Proteomes" id="UP000266177">
    <property type="component" value="Unassembled WGS sequence"/>
</dbReference>
<comment type="caution">
    <text evidence="5">The sequence shown here is derived from an EMBL/GenBank/DDBJ whole genome shotgun (WGS) entry which is preliminary data.</text>
</comment>
<evidence type="ECO:0000256" key="3">
    <source>
        <dbReference type="ARBA" id="ARBA00022842"/>
    </source>
</evidence>
<dbReference type="InterPro" id="IPR015797">
    <property type="entry name" value="NUDIX_hydrolase-like_dom_sf"/>
</dbReference>
<dbReference type="PRINTS" id="PR00502">
    <property type="entry name" value="NUDIXFAMILY"/>
</dbReference>
<dbReference type="EMBL" id="QYZD01000039">
    <property type="protein sequence ID" value="RJG19141.1"/>
    <property type="molecule type" value="Genomic_DNA"/>
</dbReference>
<dbReference type="PANTHER" id="PTHR43222">
    <property type="entry name" value="NUDIX HYDROLASE 23"/>
    <property type="match status" value="1"/>
</dbReference>
<name>A0A3A3GA49_PANTH</name>
<keyword evidence="3" id="KW-0460">Magnesium</keyword>
<keyword evidence="2" id="KW-0378">Hydrolase</keyword>
<dbReference type="InterPro" id="IPR020476">
    <property type="entry name" value="Nudix_hydrolase"/>
</dbReference>
<dbReference type="InterPro" id="IPR000086">
    <property type="entry name" value="NUDIX_hydrolase_dom"/>
</dbReference>
<gene>
    <name evidence="5" type="ORF">DQX05_26105</name>
</gene>
<sequence length="187" mass="21268">MLKYTLCIIKQGSKILLLNRENPAWMGCWNGVGGKIEEGEPPRASMLREIREETGLEAPDITFKGLMTWTTGERRDFGGLYLYLASIPEEHRYPTPVKTAEGILDWKEIRWIMHPDNAGVASNIRSCLEQMLHDEQCYNHHCIFVGDSLSEQITTPIDPSIEYDEAARIEYIMKYMSSIPEAAASTI</sequence>
<dbReference type="RefSeq" id="WP_119796241.1">
    <property type="nucleotide sequence ID" value="NZ_QYZD01000039.1"/>
</dbReference>
<evidence type="ECO:0000259" key="4">
    <source>
        <dbReference type="PROSITE" id="PS51462"/>
    </source>
</evidence>
<dbReference type="AlphaFoldDB" id="A0A3A3GA49"/>
<dbReference type="GO" id="GO:0016787">
    <property type="term" value="F:hydrolase activity"/>
    <property type="evidence" value="ECO:0007669"/>
    <property type="project" value="UniProtKB-KW"/>
</dbReference>
<evidence type="ECO:0000256" key="2">
    <source>
        <dbReference type="ARBA" id="ARBA00022801"/>
    </source>
</evidence>
<dbReference type="CDD" id="cd18886">
    <property type="entry name" value="NUDIX_MutT_Nudt1"/>
    <property type="match status" value="1"/>
</dbReference>
<dbReference type="Gene3D" id="3.90.79.10">
    <property type="entry name" value="Nucleoside Triphosphate Pyrophosphohydrolase"/>
    <property type="match status" value="1"/>
</dbReference>
<evidence type="ECO:0000313" key="5">
    <source>
        <dbReference type="EMBL" id="RJG19141.1"/>
    </source>
</evidence>
<organism evidence="5 6">
    <name type="scientific">Paenibacillus thiaminolyticus</name>
    <name type="common">Bacillus thiaminolyticus</name>
    <dbReference type="NCBI Taxonomy" id="49283"/>
    <lineage>
        <taxon>Bacteria</taxon>
        <taxon>Bacillati</taxon>
        <taxon>Bacillota</taxon>
        <taxon>Bacilli</taxon>
        <taxon>Bacillales</taxon>
        <taxon>Paenibacillaceae</taxon>
        <taxon>Paenibacillus</taxon>
    </lineage>
</organism>
<dbReference type="Pfam" id="PF00293">
    <property type="entry name" value="NUDIX"/>
    <property type="match status" value="1"/>
</dbReference>
<dbReference type="SUPFAM" id="SSF55811">
    <property type="entry name" value="Nudix"/>
    <property type="match status" value="1"/>
</dbReference>
<reference evidence="5 6" key="1">
    <citation type="submission" date="2018-09" db="EMBL/GenBank/DDBJ databases">
        <title>Paenibacillus SK2017-BO5.</title>
        <authorList>
            <person name="Piskunova J.V."/>
            <person name="Dubiley S.A."/>
            <person name="Severinov K.V."/>
        </authorList>
    </citation>
    <scope>NUCLEOTIDE SEQUENCE [LARGE SCALE GENOMIC DNA]</scope>
    <source>
        <strain evidence="5 6">BO5</strain>
    </source>
</reference>
<feature type="domain" description="Nudix hydrolase" evidence="4">
    <location>
        <begin position="1"/>
        <end position="133"/>
    </location>
</feature>
<accession>A0A3A3GA49</accession>
<comment type="cofactor">
    <cofactor evidence="1">
        <name>Mg(2+)</name>
        <dbReference type="ChEBI" id="CHEBI:18420"/>
    </cofactor>
</comment>
<evidence type="ECO:0000256" key="1">
    <source>
        <dbReference type="ARBA" id="ARBA00001946"/>
    </source>
</evidence>
<dbReference type="PANTHER" id="PTHR43222:SF2">
    <property type="entry name" value="NUDIX HYDROLASE 23, CHLOROPLASTIC"/>
    <property type="match status" value="1"/>
</dbReference>